<comment type="pathway">
    <text evidence="1">Protein modification; protein glycosylation.</text>
</comment>
<evidence type="ECO:0000256" key="3">
    <source>
        <dbReference type="ARBA" id="ARBA00011970"/>
    </source>
</evidence>
<accession>A0A6J5FAR0</accession>
<gene>
    <name evidence="10" type="primary">lapB_2</name>
    <name evidence="10" type="ORF">LMG29542_07924</name>
</gene>
<evidence type="ECO:0000256" key="6">
    <source>
        <dbReference type="ARBA" id="ARBA00022737"/>
    </source>
</evidence>
<keyword evidence="6" id="KW-0677">Repeat</keyword>
<dbReference type="Pfam" id="PF00515">
    <property type="entry name" value="TPR_1"/>
    <property type="match status" value="1"/>
</dbReference>
<dbReference type="PANTHER" id="PTHR44998:SF1">
    <property type="entry name" value="UDP-N-ACETYLGLUCOSAMINE--PEPTIDE N-ACETYLGLUCOSAMINYLTRANSFERASE 110 KDA SUBUNIT"/>
    <property type="match status" value="1"/>
</dbReference>
<dbReference type="GO" id="GO:0097363">
    <property type="term" value="F:protein O-acetylglucosaminyltransferase activity"/>
    <property type="evidence" value="ECO:0007669"/>
    <property type="project" value="UniProtKB-EC"/>
</dbReference>
<evidence type="ECO:0000256" key="7">
    <source>
        <dbReference type="ARBA" id="ARBA00022803"/>
    </source>
</evidence>
<dbReference type="UniPathway" id="UPA00378"/>
<dbReference type="InterPro" id="IPR011990">
    <property type="entry name" value="TPR-like_helical_dom_sf"/>
</dbReference>
<feature type="repeat" description="TPR" evidence="8">
    <location>
        <begin position="167"/>
        <end position="200"/>
    </location>
</feature>
<proteinExistence type="inferred from homology"/>
<evidence type="ECO:0000313" key="10">
    <source>
        <dbReference type="EMBL" id="CAB3774547.1"/>
    </source>
</evidence>
<keyword evidence="5" id="KW-0808">Transferase</keyword>
<keyword evidence="4" id="KW-0328">Glycosyltransferase</keyword>
<comment type="similarity">
    <text evidence="2">Belongs to the glycosyltransferase 41 family. O-GlcNAc transferase subfamily.</text>
</comment>
<dbReference type="PROSITE" id="PS50293">
    <property type="entry name" value="TPR_REGION"/>
    <property type="match status" value="2"/>
</dbReference>
<organism evidence="10 11">
    <name type="scientific">Paraburkholderia humisilvae</name>
    <dbReference type="NCBI Taxonomy" id="627669"/>
    <lineage>
        <taxon>Bacteria</taxon>
        <taxon>Pseudomonadati</taxon>
        <taxon>Pseudomonadota</taxon>
        <taxon>Betaproteobacteria</taxon>
        <taxon>Burkholderiales</taxon>
        <taxon>Burkholderiaceae</taxon>
        <taxon>Paraburkholderia</taxon>
    </lineage>
</organism>
<evidence type="ECO:0000259" key="9">
    <source>
        <dbReference type="Pfam" id="PF13844"/>
    </source>
</evidence>
<name>A0A6J5FAR0_9BURK</name>
<protein>
    <recommendedName>
        <fullName evidence="3">protein O-GlcNAc transferase</fullName>
        <ecNumber evidence="3">2.4.1.255</ecNumber>
    </recommendedName>
</protein>
<evidence type="ECO:0000256" key="2">
    <source>
        <dbReference type="ARBA" id="ARBA00005386"/>
    </source>
</evidence>
<dbReference type="Gene3D" id="1.25.40.10">
    <property type="entry name" value="Tetratricopeptide repeat domain"/>
    <property type="match status" value="3"/>
</dbReference>
<dbReference type="Proteomes" id="UP000494363">
    <property type="component" value="Unassembled WGS sequence"/>
</dbReference>
<dbReference type="Pfam" id="PF13432">
    <property type="entry name" value="TPR_16"/>
    <property type="match status" value="2"/>
</dbReference>
<dbReference type="InterPro" id="IPR029489">
    <property type="entry name" value="OGT/SEC/SPY_C"/>
</dbReference>
<keyword evidence="7 8" id="KW-0802">TPR repeat</keyword>
<feature type="domain" description="O-GlcNAc transferase C-terminal" evidence="9">
    <location>
        <begin position="383"/>
        <end position="519"/>
    </location>
</feature>
<sequence>MMRERRYPIAPNRALGRSSSEMFGECLLRHTICMLRKCQVREKPEPSTYGQDTVNFNFLADVTSDTDLRHMAKSLYEAAKYRELLELLELQPDSWRSDVFLLNLAGACLLALGSNVGAERHYRSMIASYGDNAEAYCNLGLILQNKGDVFEAELVYKKAISISPDFPEAYNNLGLLYMAQGNLAEAEAAYRKAIAANPTFALAFYNLGNVLLKGANGRDYIDLAEAAFRKALENNPNFDKACNTLGGILLATGRYKESEAMFLRAISIAPRFADAHFNLGRLYHNLLGLQDSTPAESAYRHALTIEPNHAAAHGELGRLLRDLGSLDEGIAHMRRAVDCAPNSMRLHSNLVYSLMFQAEEGATVLEECRRWATRYETPLLHEKLSHKNEPSVSRRIRVGYVSPDFRDHCQSLFTTPLLRHHNHEKFEIFLYSFTRVEDEVTRRISTYADVWRDVKFLSDLDLAKQINDDRIDILIDLTMHMADARPLVFARRPSPIQVAWLAYPGTTGMSSVDYRLTDLKMMRTTASAQSDCLRPSGATIQVRTCQ</sequence>
<dbReference type="PROSITE" id="PS50005">
    <property type="entry name" value="TPR"/>
    <property type="match status" value="3"/>
</dbReference>
<dbReference type="Pfam" id="PF13181">
    <property type="entry name" value="TPR_8"/>
    <property type="match status" value="1"/>
</dbReference>
<evidence type="ECO:0000256" key="1">
    <source>
        <dbReference type="ARBA" id="ARBA00004922"/>
    </source>
</evidence>
<evidence type="ECO:0000313" key="11">
    <source>
        <dbReference type="Proteomes" id="UP000494363"/>
    </source>
</evidence>
<dbReference type="AlphaFoldDB" id="A0A6J5FAR0"/>
<dbReference type="InterPro" id="IPR019734">
    <property type="entry name" value="TPR_rpt"/>
</dbReference>
<evidence type="ECO:0000256" key="5">
    <source>
        <dbReference type="ARBA" id="ARBA00022679"/>
    </source>
</evidence>
<dbReference type="SMART" id="SM00028">
    <property type="entry name" value="TPR"/>
    <property type="match status" value="6"/>
</dbReference>
<evidence type="ECO:0000256" key="4">
    <source>
        <dbReference type="ARBA" id="ARBA00022676"/>
    </source>
</evidence>
<dbReference type="Gene3D" id="3.40.50.11380">
    <property type="match status" value="1"/>
</dbReference>
<dbReference type="SUPFAM" id="SSF48452">
    <property type="entry name" value="TPR-like"/>
    <property type="match status" value="1"/>
</dbReference>
<dbReference type="PANTHER" id="PTHR44998">
    <property type="match status" value="1"/>
</dbReference>
<keyword evidence="11" id="KW-1185">Reference proteome</keyword>
<evidence type="ECO:0000256" key="8">
    <source>
        <dbReference type="PROSITE-ProRule" id="PRU00339"/>
    </source>
</evidence>
<dbReference type="Pfam" id="PF13844">
    <property type="entry name" value="Glyco_transf_41"/>
    <property type="match status" value="1"/>
</dbReference>
<feature type="repeat" description="TPR" evidence="8">
    <location>
        <begin position="133"/>
        <end position="166"/>
    </location>
</feature>
<dbReference type="EMBL" id="CADIKH010000131">
    <property type="protein sequence ID" value="CAB3774547.1"/>
    <property type="molecule type" value="Genomic_DNA"/>
</dbReference>
<feature type="repeat" description="TPR" evidence="8">
    <location>
        <begin position="310"/>
        <end position="343"/>
    </location>
</feature>
<dbReference type="EC" id="2.4.1.255" evidence="3"/>
<reference evidence="10 11" key="1">
    <citation type="submission" date="2020-04" db="EMBL/GenBank/DDBJ databases">
        <authorList>
            <person name="De Canck E."/>
        </authorList>
    </citation>
    <scope>NUCLEOTIDE SEQUENCE [LARGE SCALE GENOMIC DNA]</scope>
    <source>
        <strain evidence="10 11">LMG 29542</strain>
    </source>
</reference>